<feature type="coiled-coil region" evidence="1">
    <location>
        <begin position="419"/>
        <end position="460"/>
    </location>
</feature>
<dbReference type="AlphaFoldDB" id="A0A1S7LMU9"/>
<gene>
    <name evidence="3" type="ORF">MAGMO_3830</name>
</gene>
<evidence type="ECO:0000256" key="1">
    <source>
        <dbReference type="SAM" id="Coils"/>
    </source>
</evidence>
<protein>
    <recommendedName>
        <fullName evidence="2">FIST domain-containing protein</fullName>
    </recommendedName>
</protein>
<name>A0A1S7LMU9_MAGMO</name>
<dbReference type="Pfam" id="PF08495">
    <property type="entry name" value="FIST"/>
    <property type="match status" value="1"/>
</dbReference>
<reference evidence="3" key="1">
    <citation type="submission" date="2015-04" db="EMBL/GenBank/DDBJ databases">
        <authorList>
            <person name="Syromyatnikov M.Y."/>
            <person name="Popov V.N."/>
        </authorList>
    </citation>
    <scope>NUCLEOTIDE SEQUENCE</scope>
    <source>
        <strain evidence="3">MO-1</strain>
    </source>
</reference>
<evidence type="ECO:0000313" key="3">
    <source>
        <dbReference type="EMBL" id="CRH07958.1"/>
    </source>
</evidence>
<evidence type="ECO:0000259" key="2">
    <source>
        <dbReference type="Pfam" id="PF08495"/>
    </source>
</evidence>
<organism evidence="3">
    <name type="scientific">Magnetococcus massalia (strain MO-1)</name>
    <dbReference type="NCBI Taxonomy" id="451514"/>
    <lineage>
        <taxon>Bacteria</taxon>
        <taxon>Pseudomonadati</taxon>
        <taxon>Pseudomonadota</taxon>
        <taxon>Magnetococcia</taxon>
        <taxon>Magnetococcales</taxon>
        <taxon>Magnetococcaceae</taxon>
        <taxon>Magnetococcus</taxon>
    </lineage>
</organism>
<keyword evidence="1" id="KW-0175">Coiled coil</keyword>
<sequence length="575" mass="64254">MIRIVGSHQPFINSLLTAVEGCIYELKASLEQEPSGLQLFITHAGNDESIYQEALKKLTDYWPNTPIVGCTTSAHYCRNHGLQEHSILLIAILASDTFQISAGSIESSTGWSRNRYALRFKEKAVEQSNVSQIFLFVDALGGSNPSETILAAETVWPRAQVFGNHASSGHDFQRAFVFHDQRVFSNGCSYLLLTGKYAQAISYTAANEDSGWLPVDSNKREEWQCQEIRVSNGARIGRKAVRDWLAIGLDNITPLGFYADSSHDNFHLVDLLQIDKTSSFIQTDKIPAQGWVCKTALDRRQFDAGIQKAILNYLQSFKSAKCDRSKSTSTVFYSCVSRGYARGMLDVPEYEMISSQFSATLHNHDLFGVYGFGEIASFSGSARAHPDLVALSSALVFWTVVERVWETSYKDDNPDEADCAAFKDQLHQLKEENSHLKQDKERLTAELKKLNGALSQLRGGQQKDALIKQSVLNALLLLLLDLERGDLRKLFPQNKHGLPWKALVRELNHLTSQHKLDVLNELLRFPQTDTGLRKLTLPGSELLKKLQTVQDTNGVIRKEDILLLFGGKGINGEGK</sequence>
<dbReference type="InterPro" id="IPR013702">
    <property type="entry name" value="FIST_domain_N"/>
</dbReference>
<accession>A0A1S7LMU9</accession>
<dbReference type="EMBL" id="LO017727">
    <property type="protein sequence ID" value="CRH07958.1"/>
    <property type="molecule type" value="Genomic_DNA"/>
</dbReference>
<feature type="domain" description="FIST" evidence="2">
    <location>
        <begin position="48"/>
        <end position="197"/>
    </location>
</feature>
<proteinExistence type="predicted"/>